<reference evidence="2 3" key="1">
    <citation type="submission" date="2014-06" db="EMBL/GenBank/DDBJ databases">
        <authorList>
            <consortium name="DOE Joint Genome Institute"/>
            <person name="Kuo A."/>
            <person name="Kohler A."/>
            <person name="Nagy L.G."/>
            <person name="Floudas D."/>
            <person name="Copeland A."/>
            <person name="Barry K.W."/>
            <person name="Cichocki N."/>
            <person name="Veneault-Fourrey C."/>
            <person name="LaButti K."/>
            <person name="Lindquist E.A."/>
            <person name="Lipzen A."/>
            <person name="Lundell T."/>
            <person name="Morin E."/>
            <person name="Murat C."/>
            <person name="Sun H."/>
            <person name="Tunlid A."/>
            <person name="Henrissat B."/>
            <person name="Grigoriev I.V."/>
            <person name="Hibbett D.S."/>
            <person name="Martin F."/>
            <person name="Nordberg H.P."/>
            <person name="Cantor M.N."/>
            <person name="Hua S.X."/>
        </authorList>
    </citation>
    <scope>NUCLEOTIDE SEQUENCE [LARGE SCALE GENOMIC DNA]</scope>
    <source>
        <strain evidence="2 3">ATCC 200175</strain>
    </source>
</reference>
<dbReference type="AlphaFoldDB" id="A0A0C9TX87"/>
<dbReference type="OrthoDB" id="2646753at2759"/>
<protein>
    <submittedName>
        <fullName evidence="2">Uncharacterized protein</fullName>
    </submittedName>
</protein>
<accession>A0A0C9TX87</accession>
<dbReference type="EMBL" id="KN819367">
    <property type="protein sequence ID" value="KIJ12232.1"/>
    <property type="molecule type" value="Genomic_DNA"/>
</dbReference>
<dbReference type="HOGENOM" id="CLU_927814_0_0_1"/>
<feature type="region of interest" description="Disordered" evidence="1">
    <location>
        <begin position="176"/>
        <end position="221"/>
    </location>
</feature>
<gene>
    <name evidence="2" type="ORF">PAXINDRAFT_157022</name>
</gene>
<keyword evidence="3" id="KW-1185">Reference proteome</keyword>
<reference evidence="3" key="2">
    <citation type="submission" date="2015-01" db="EMBL/GenBank/DDBJ databases">
        <title>Evolutionary Origins and Diversification of the Mycorrhizal Mutualists.</title>
        <authorList>
            <consortium name="DOE Joint Genome Institute"/>
            <consortium name="Mycorrhizal Genomics Consortium"/>
            <person name="Kohler A."/>
            <person name="Kuo A."/>
            <person name="Nagy L.G."/>
            <person name="Floudas D."/>
            <person name="Copeland A."/>
            <person name="Barry K.W."/>
            <person name="Cichocki N."/>
            <person name="Veneault-Fourrey C."/>
            <person name="LaButti K."/>
            <person name="Lindquist E.A."/>
            <person name="Lipzen A."/>
            <person name="Lundell T."/>
            <person name="Morin E."/>
            <person name="Murat C."/>
            <person name="Riley R."/>
            <person name="Ohm R."/>
            <person name="Sun H."/>
            <person name="Tunlid A."/>
            <person name="Henrissat B."/>
            <person name="Grigoriev I.V."/>
            <person name="Hibbett D.S."/>
            <person name="Martin F."/>
        </authorList>
    </citation>
    <scope>NUCLEOTIDE SEQUENCE [LARGE SCALE GENOMIC DNA]</scope>
    <source>
        <strain evidence="3">ATCC 200175</strain>
    </source>
</reference>
<evidence type="ECO:0000313" key="3">
    <source>
        <dbReference type="Proteomes" id="UP000053647"/>
    </source>
</evidence>
<dbReference type="Proteomes" id="UP000053647">
    <property type="component" value="Unassembled WGS sequence"/>
</dbReference>
<evidence type="ECO:0000256" key="1">
    <source>
        <dbReference type="SAM" id="MobiDB-lite"/>
    </source>
</evidence>
<proteinExistence type="predicted"/>
<evidence type="ECO:0000313" key="2">
    <source>
        <dbReference type="EMBL" id="KIJ12232.1"/>
    </source>
</evidence>
<feature type="compositionally biased region" description="Basic residues" evidence="1">
    <location>
        <begin position="82"/>
        <end position="95"/>
    </location>
</feature>
<name>A0A0C9TX87_PAXIN</name>
<feature type="region of interest" description="Disordered" evidence="1">
    <location>
        <begin position="1"/>
        <end position="103"/>
    </location>
</feature>
<sequence length="300" mass="33348">MEKEISPFNGPVTSGKAVEAVPHNCQTSGGPLQVLRKPRNEERSRYQPLNPSMLLLPSQRPREGEPKLGLKKRKQNQSSQVHSRKPSLGIHRKPGNRFGLHLDGAAPSTFIETQSIDQYQEVVKCTKAGSSNPMSQKDGLLVHKRRCSQSLMFTPSDHNESHLQQAKLAGTELPAHIEDEDGSGTESENESRGRGEGDGDLSQGDDAPAPAPKRRTRTVKQNIDDPMLSSFYPRLCQAVLDYVKAKGLFHLQQVTHDPFPNANQAKTGICRELLGEAMMHFRDQRCNLEDGYLPGPKMIW</sequence>
<organism evidence="2 3">
    <name type="scientific">Paxillus involutus ATCC 200175</name>
    <dbReference type="NCBI Taxonomy" id="664439"/>
    <lineage>
        <taxon>Eukaryota</taxon>
        <taxon>Fungi</taxon>
        <taxon>Dikarya</taxon>
        <taxon>Basidiomycota</taxon>
        <taxon>Agaricomycotina</taxon>
        <taxon>Agaricomycetes</taxon>
        <taxon>Agaricomycetidae</taxon>
        <taxon>Boletales</taxon>
        <taxon>Paxilineae</taxon>
        <taxon>Paxillaceae</taxon>
        <taxon>Paxillus</taxon>
    </lineage>
</organism>